<proteinExistence type="predicted"/>
<keyword evidence="1" id="KW-1133">Transmembrane helix</keyword>
<name>E1IBG3_9CHLR</name>
<organism evidence="2 3">
    <name type="scientific">Oscillochloris trichoides DG-6</name>
    <dbReference type="NCBI Taxonomy" id="765420"/>
    <lineage>
        <taxon>Bacteria</taxon>
        <taxon>Bacillati</taxon>
        <taxon>Chloroflexota</taxon>
        <taxon>Chloroflexia</taxon>
        <taxon>Chloroflexales</taxon>
        <taxon>Chloroflexineae</taxon>
        <taxon>Oscillochloridaceae</taxon>
        <taxon>Oscillochloris</taxon>
    </lineage>
</organism>
<protein>
    <recommendedName>
        <fullName evidence="4">Glycosyltransferase RgtA/B/C/D-like domain-containing protein</fullName>
    </recommendedName>
</protein>
<dbReference type="HOGENOM" id="CLU_033063_0_0_0"/>
<feature type="transmembrane region" description="Helical" evidence="1">
    <location>
        <begin position="15"/>
        <end position="33"/>
    </location>
</feature>
<keyword evidence="1" id="KW-0472">Membrane</keyword>
<keyword evidence="3" id="KW-1185">Reference proteome</keyword>
<feature type="transmembrane region" description="Helical" evidence="1">
    <location>
        <begin position="296"/>
        <end position="325"/>
    </location>
</feature>
<feature type="transmembrane region" description="Helical" evidence="1">
    <location>
        <begin position="220"/>
        <end position="249"/>
    </location>
</feature>
<feature type="transmembrane region" description="Helical" evidence="1">
    <location>
        <begin position="269"/>
        <end position="287"/>
    </location>
</feature>
<accession>E1IBG3</accession>
<dbReference type="OrthoDB" id="9786218at2"/>
<evidence type="ECO:0008006" key="4">
    <source>
        <dbReference type="Google" id="ProtNLM"/>
    </source>
</evidence>
<sequence>MSTPPRLQVGLRLDHLWVVLAVCLVGGFVSLVPTKPNDFWWHLKAGELVAMSGIPTTNLFAWTLPAEHPYIYQSWLGEWLFYLLFQIGGLPMTIFGRNLLATLAFGLVAWEARLRSGSWRLAALVVVLAGAMTINNLNARTQNWSWLPFMGTLMILSGYAAGRLGPRWLLGLPLIMVFWVNAHGAFVMGLLVAGAFVVGETLRRWLRQPRALSWALLQRLYLAVAGMVAATMVNPLGPGVFGYVASLLGDDASQGLINEWQPPNPQTPAGMFFVIGVLVLIAAFALARRRPSISEVILVCGLGWQAFMGARYVVWFGMAAMPLVAQSLAAPRPILNSATPSPARAGNLANLILALALVGGWGTLQPWFKWRLPLPTEYQAIFVEMPGAPQIFSADTPVAAVEVLRNVPCAGPIFNEMGYGSYMAWALYPQAQSFIDPRVELFPLEQWRDYVAITRGQDALAKLDQYGIACVLLDVHLQPALSSALAEASIWERTYQDAQSEIWRRR</sequence>
<dbReference type="STRING" id="765420.OSCT_0664"/>
<evidence type="ECO:0000313" key="2">
    <source>
        <dbReference type="EMBL" id="EFO81520.1"/>
    </source>
</evidence>
<comment type="caution">
    <text evidence="2">The sequence shown here is derived from an EMBL/GenBank/DDBJ whole genome shotgun (WGS) entry which is preliminary data.</text>
</comment>
<dbReference type="eggNOG" id="COG1287">
    <property type="taxonomic scope" value="Bacteria"/>
</dbReference>
<gene>
    <name evidence="2" type="ORF">OSCT_0664</name>
</gene>
<feature type="transmembrane region" description="Helical" evidence="1">
    <location>
        <begin position="144"/>
        <end position="162"/>
    </location>
</feature>
<reference evidence="2 3" key="1">
    <citation type="journal article" date="2011" name="J. Bacteriol.">
        <title>Draft genome sequence of the anoxygenic filamentous phototrophic bacterium Oscillochloris trichoides subsp. DG-6.</title>
        <authorList>
            <person name="Kuznetsov B.B."/>
            <person name="Ivanovsky R.N."/>
            <person name="Keppen O.I."/>
            <person name="Sukhacheva M.V."/>
            <person name="Bumazhkin B.K."/>
            <person name="Patutina E.O."/>
            <person name="Beletsky A.V."/>
            <person name="Mardanov A.V."/>
            <person name="Baslerov R.V."/>
            <person name="Panteleeva A.N."/>
            <person name="Kolganova T.V."/>
            <person name="Ravin N.V."/>
            <person name="Skryabin K.G."/>
        </authorList>
    </citation>
    <scope>NUCLEOTIDE SEQUENCE [LARGE SCALE GENOMIC DNA]</scope>
    <source>
        <strain evidence="2 3">DG-6</strain>
    </source>
</reference>
<feature type="transmembrane region" description="Helical" evidence="1">
    <location>
        <begin position="174"/>
        <end position="199"/>
    </location>
</feature>
<evidence type="ECO:0000313" key="3">
    <source>
        <dbReference type="Proteomes" id="UP000054010"/>
    </source>
</evidence>
<dbReference type="AlphaFoldDB" id="E1IBG3"/>
<dbReference type="EMBL" id="ADVR01000011">
    <property type="protein sequence ID" value="EFO81520.1"/>
    <property type="molecule type" value="Genomic_DNA"/>
</dbReference>
<feature type="transmembrane region" description="Helical" evidence="1">
    <location>
        <begin position="118"/>
        <end position="137"/>
    </location>
</feature>
<evidence type="ECO:0000256" key="1">
    <source>
        <dbReference type="SAM" id="Phobius"/>
    </source>
</evidence>
<dbReference type="Proteomes" id="UP000054010">
    <property type="component" value="Unassembled WGS sequence"/>
</dbReference>
<keyword evidence="1" id="KW-0812">Transmembrane</keyword>